<dbReference type="KEGG" id="ccp:CHC_T00000582001"/>
<sequence>MEGGGVGSVLGIVKSGAELEEKERKALWKSPSLVTTTTAVQAQWVALQSICDGCIAGLGAERDKMSTKVIQADEGGTSALKQGPVSVRKGSGLALEAASSEDSHDTGPGALASAASSEGDEGCTLLKHEKGPYSRNAGE</sequence>
<name>R7QK99_CHOCR</name>
<dbReference type="AlphaFoldDB" id="R7QK99"/>
<dbReference type="EMBL" id="HG001901">
    <property type="protein sequence ID" value="CDF38193.1"/>
    <property type="molecule type" value="Genomic_DNA"/>
</dbReference>
<protein>
    <submittedName>
        <fullName evidence="2">Uncharacterized protein</fullName>
    </submittedName>
</protein>
<evidence type="ECO:0000313" key="2">
    <source>
        <dbReference type="EMBL" id="CDF38193.1"/>
    </source>
</evidence>
<dbReference type="RefSeq" id="XP_005718062.1">
    <property type="nucleotide sequence ID" value="XM_005718005.1"/>
</dbReference>
<reference evidence="3" key="1">
    <citation type="journal article" date="2013" name="Proc. Natl. Acad. Sci. U.S.A.">
        <title>Genome structure and metabolic features in the red seaweed Chondrus crispus shed light on evolution of the Archaeplastida.</title>
        <authorList>
            <person name="Collen J."/>
            <person name="Porcel B."/>
            <person name="Carre W."/>
            <person name="Ball S.G."/>
            <person name="Chaparro C."/>
            <person name="Tonon T."/>
            <person name="Barbeyron T."/>
            <person name="Michel G."/>
            <person name="Noel B."/>
            <person name="Valentin K."/>
            <person name="Elias M."/>
            <person name="Artiguenave F."/>
            <person name="Arun A."/>
            <person name="Aury J.M."/>
            <person name="Barbosa-Neto J.F."/>
            <person name="Bothwell J.H."/>
            <person name="Bouget F.Y."/>
            <person name="Brillet L."/>
            <person name="Cabello-Hurtado F."/>
            <person name="Capella-Gutierrez S."/>
            <person name="Charrier B."/>
            <person name="Cladiere L."/>
            <person name="Cock J.M."/>
            <person name="Coelho S.M."/>
            <person name="Colleoni C."/>
            <person name="Czjzek M."/>
            <person name="Da Silva C."/>
            <person name="Delage L."/>
            <person name="Denoeud F."/>
            <person name="Deschamps P."/>
            <person name="Dittami S.M."/>
            <person name="Gabaldon T."/>
            <person name="Gachon C.M."/>
            <person name="Groisillier A."/>
            <person name="Herve C."/>
            <person name="Jabbari K."/>
            <person name="Katinka M."/>
            <person name="Kloareg B."/>
            <person name="Kowalczyk N."/>
            <person name="Labadie K."/>
            <person name="Leblanc C."/>
            <person name="Lopez P.J."/>
            <person name="McLachlan D.H."/>
            <person name="Meslet-Cladiere L."/>
            <person name="Moustafa A."/>
            <person name="Nehr Z."/>
            <person name="Nyvall Collen P."/>
            <person name="Panaud O."/>
            <person name="Partensky F."/>
            <person name="Poulain J."/>
            <person name="Rensing S.A."/>
            <person name="Rousvoal S."/>
            <person name="Samson G."/>
            <person name="Symeonidi A."/>
            <person name="Weissenbach J."/>
            <person name="Zambounis A."/>
            <person name="Wincker P."/>
            <person name="Boyen C."/>
        </authorList>
    </citation>
    <scope>NUCLEOTIDE SEQUENCE [LARGE SCALE GENOMIC DNA]</scope>
    <source>
        <strain evidence="3">cv. Stackhouse</strain>
    </source>
</reference>
<accession>R7QK99</accession>
<evidence type="ECO:0000313" key="3">
    <source>
        <dbReference type="Proteomes" id="UP000012073"/>
    </source>
</evidence>
<evidence type="ECO:0000256" key="1">
    <source>
        <dbReference type="SAM" id="MobiDB-lite"/>
    </source>
</evidence>
<dbReference type="Gramene" id="CDF38193">
    <property type="protein sequence ID" value="CDF38193"/>
    <property type="gene ID" value="CHC_T00000582001"/>
</dbReference>
<gene>
    <name evidence="2" type="ORF">CHC_T00000582001</name>
</gene>
<dbReference type="Proteomes" id="UP000012073">
    <property type="component" value="Unassembled WGS sequence"/>
</dbReference>
<feature type="compositionally biased region" description="Basic and acidic residues" evidence="1">
    <location>
        <begin position="126"/>
        <end position="139"/>
    </location>
</feature>
<dbReference type="GeneID" id="17325780"/>
<proteinExistence type="predicted"/>
<keyword evidence="3" id="KW-1185">Reference proteome</keyword>
<feature type="region of interest" description="Disordered" evidence="1">
    <location>
        <begin position="91"/>
        <end position="139"/>
    </location>
</feature>
<organism evidence="2 3">
    <name type="scientific">Chondrus crispus</name>
    <name type="common">Carrageen Irish moss</name>
    <name type="synonym">Polymorpha crispa</name>
    <dbReference type="NCBI Taxonomy" id="2769"/>
    <lineage>
        <taxon>Eukaryota</taxon>
        <taxon>Rhodophyta</taxon>
        <taxon>Florideophyceae</taxon>
        <taxon>Rhodymeniophycidae</taxon>
        <taxon>Gigartinales</taxon>
        <taxon>Gigartinaceae</taxon>
        <taxon>Chondrus</taxon>
    </lineage>
</organism>